<dbReference type="Gene3D" id="2.40.170.20">
    <property type="entry name" value="TonB-dependent receptor, beta-barrel domain"/>
    <property type="match status" value="1"/>
</dbReference>
<dbReference type="InterPro" id="IPR037066">
    <property type="entry name" value="Plug_dom_sf"/>
</dbReference>
<feature type="signal peptide" evidence="11">
    <location>
        <begin position="1"/>
        <end position="22"/>
    </location>
</feature>
<dbReference type="SUPFAM" id="SSF49464">
    <property type="entry name" value="Carboxypeptidase regulatory domain-like"/>
    <property type="match status" value="1"/>
</dbReference>
<dbReference type="InterPro" id="IPR012910">
    <property type="entry name" value="Plug_dom"/>
</dbReference>
<comment type="caution">
    <text evidence="14">The sequence shown here is derived from an EMBL/GenBank/DDBJ whole genome shotgun (WGS) entry which is preliminary data.</text>
</comment>
<dbReference type="InterPro" id="IPR000531">
    <property type="entry name" value="Beta-barrel_TonB"/>
</dbReference>
<evidence type="ECO:0000256" key="2">
    <source>
        <dbReference type="ARBA" id="ARBA00022448"/>
    </source>
</evidence>
<feature type="region of interest" description="Disordered" evidence="10">
    <location>
        <begin position="653"/>
        <end position="696"/>
    </location>
</feature>
<reference evidence="15" key="1">
    <citation type="journal article" date="2019" name="Int. J. Syst. Evol. Microbiol.">
        <title>The Global Catalogue of Microorganisms (GCM) 10K type strain sequencing project: providing services to taxonomists for standard genome sequencing and annotation.</title>
        <authorList>
            <consortium name="The Broad Institute Genomics Platform"/>
            <consortium name="The Broad Institute Genome Sequencing Center for Infectious Disease"/>
            <person name="Wu L."/>
            <person name="Ma J."/>
        </authorList>
    </citation>
    <scope>NUCLEOTIDE SEQUENCE [LARGE SCALE GENOMIC DNA]</scope>
    <source>
        <strain evidence="15">KCTC 52473</strain>
    </source>
</reference>
<evidence type="ECO:0000256" key="3">
    <source>
        <dbReference type="ARBA" id="ARBA00022452"/>
    </source>
</evidence>
<keyword evidence="2 8" id="KW-0813">Transport</keyword>
<dbReference type="PANTHER" id="PTHR30069">
    <property type="entry name" value="TONB-DEPENDENT OUTER MEMBRANE RECEPTOR"/>
    <property type="match status" value="1"/>
</dbReference>
<accession>A0ABV7FM41</accession>
<dbReference type="PANTHER" id="PTHR30069:SF40">
    <property type="entry name" value="TONB-DEPENDENT RECEPTOR NMB0964-RELATED"/>
    <property type="match status" value="1"/>
</dbReference>
<evidence type="ECO:0000256" key="6">
    <source>
        <dbReference type="ARBA" id="ARBA00023136"/>
    </source>
</evidence>
<keyword evidence="15" id="KW-1185">Reference proteome</keyword>
<evidence type="ECO:0000313" key="14">
    <source>
        <dbReference type="EMBL" id="MFC3121383.1"/>
    </source>
</evidence>
<dbReference type="Gene3D" id="2.60.40.1120">
    <property type="entry name" value="Carboxypeptidase-like, regulatory domain"/>
    <property type="match status" value="1"/>
</dbReference>
<sequence length="842" mass="93230">MHKILKCGALALFILFSWQLHAVTITGIITDTNGKPIENAIISVKGNAQQAKSDKDGKYRLDDILQGHIHLHVYSIDHVHGDKEFDDVGDALTANFTLKPSSIENIVVTANAIESSVLESVTPVSVLAGDELRKRQSPTIGDTLSKTPGIHSTYFGSVAANPVVRGNDGPRVKITQNGLDVSDASRVGADHNIGAEAANASQIEVLRGPATLQYGSGAIGGMVNIVDNRIPSTLTDGVSGAAELRHDTASDEKFAGANISASTDKLAFYLDAMSRETSDVEIPGFAEREPDEGEEPGILESSSIDTENLTAGISYIGDQGFIGFSVQQLDNFYGVPGHGHGHEEEGHDDEHTENEEGHDEDSHEEEGLDEESVFLDVDNRRYQLAGELLTPFKGINNIKLNAGYTDYEHVELEGEEIGTRFANETSEIRITTEHDSISGWHGVFGIHAVNSKFEAVGEEAFTPSNNTDTLALFIVEEKKFDDLTVQLGGRLERNKLSADTFFAPLHSEEEHEEDEHGEEHGEEEEHHEDELSEVAFPDMDYTSLSLSGGVNWAYSDEYSIALNYSRSERAPSQQELFSAGVHLATSTFDLGAFFTTNDEGEIELSGSEINEEVANNLDITWRKYSGDWGFTVSAFYNSIDDYLYQLDSGFEFEDSHDEGHDEDEGHNEEEGMHDDDDEGMHDDEDEHGHEDEEGFPILNFRQEDATLYGFEAEMHYQVNDIWFVQAYADYIRAKVDNGDLPRIPPLRIGGELSFEYEGWQGDFGVVWYDDQTKVANFESPTDGYTLFEAGVNYTWYTQNVDWIFFARGKNLSDEEARVHTSFLVNDAPLPGRSFTLGVRAKF</sequence>
<feature type="compositionally biased region" description="Basic and acidic residues" evidence="10">
    <location>
        <begin position="340"/>
        <end position="350"/>
    </location>
</feature>
<evidence type="ECO:0000256" key="9">
    <source>
        <dbReference type="RuleBase" id="RU003357"/>
    </source>
</evidence>
<feature type="region of interest" description="Disordered" evidence="10">
    <location>
        <begin position="334"/>
        <end position="369"/>
    </location>
</feature>
<dbReference type="EMBL" id="JBHRSW010000010">
    <property type="protein sequence ID" value="MFC3121383.1"/>
    <property type="molecule type" value="Genomic_DNA"/>
</dbReference>
<name>A0ABV7FM41_9ALTE</name>
<feature type="compositionally biased region" description="Acidic residues" evidence="10">
    <location>
        <begin position="653"/>
        <end position="685"/>
    </location>
</feature>
<keyword evidence="3 8" id="KW-1134">Transmembrane beta strand</keyword>
<dbReference type="InterPro" id="IPR008969">
    <property type="entry name" value="CarboxyPept-like_regulatory"/>
</dbReference>
<comment type="similarity">
    <text evidence="8 9">Belongs to the TonB-dependent receptor family.</text>
</comment>
<dbReference type="RefSeq" id="WP_376919521.1">
    <property type="nucleotide sequence ID" value="NZ_JBHRSW010000010.1"/>
</dbReference>
<keyword evidence="7 8" id="KW-0998">Cell outer membrane</keyword>
<keyword evidence="4 8" id="KW-0812">Transmembrane</keyword>
<feature type="region of interest" description="Disordered" evidence="10">
    <location>
        <begin position="283"/>
        <end position="304"/>
    </location>
</feature>
<keyword evidence="14" id="KW-0675">Receptor</keyword>
<evidence type="ECO:0000313" key="15">
    <source>
        <dbReference type="Proteomes" id="UP001595478"/>
    </source>
</evidence>
<keyword evidence="11" id="KW-0732">Signal</keyword>
<evidence type="ECO:0000256" key="10">
    <source>
        <dbReference type="SAM" id="MobiDB-lite"/>
    </source>
</evidence>
<dbReference type="SUPFAM" id="SSF56935">
    <property type="entry name" value="Porins"/>
    <property type="match status" value="1"/>
</dbReference>
<organism evidence="14 15">
    <name type="scientific">Agaribacter flavus</name>
    <dbReference type="NCBI Taxonomy" id="1902781"/>
    <lineage>
        <taxon>Bacteria</taxon>
        <taxon>Pseudomonadati</taxon>
        <taxon>Pseudomonadota</taxon>
        <taxon>Gammaproteobacteria</taxon>
        <taxon>Alteromonadales</taxon>
        <taxon>Alteromonadaceae</taxon>
        <taxon>Agaribacter</taxon>
    </lineage>
</organism>
<feature type="compositionally biased region" description="Acidic residues" evidence="10">
    <location>
        <begin position="351"/>
        <end position="369"/>
    </location>
</feature>
<keyword evidence="5 9" id="KW-0798">TonB box</keyword>
<evidence type="ECO:0000259" key="12">
    <source>
        <dbReference type="Pfam" id="PF00593"/>
    </source>
</evidence>
<feature type="compositionally biased region" description="Acidic residues" evidence="10">
    <location>
        <begin position="510"/>
        <end position="531"/>
    </location>
</feature>
<dbReference type="Pfam" id="PF13620">
    <property type="entry name" value="CarboxypepD_reg"/>
    <property type="match status" value="1"/>
</dbReference>
<feature type="domain" description="TonB-dependent receptor-like beta-barrel" evidence="12">
    <location>
        <begin position="379"/>
        <end position="811"/>
    </location>
</feature>
<proteinExistence type="inferred from homology"/>
<feature type="chain" id="PRO_5047499467" evidence="11">
    <location>
        <begin position="23"/>
        <end position="842"/>
    </location>
</feature>
<dbReference type="InterPro" id="IPR039426">
    <property type="entry name" value="TonB-dep_rcpt-like"/>
</dbReference>
<evidence type="ECO:0000256" key="11">
    <source>
        <dbReference type="SAM" id="SignalP"/>
    </source>
</evidence>
<evidence type="ECO:0000256" key="5">
    <source>
        <dbReference type="ARBA" id="ARBA00023077"/>
    </source>
</evidence>
<keyword evidence="6 8" id="KW-0472">Membrane</keyword>
<evidence type="ECO:0000259" key="13">
    <source>
        <dbReference type="Pfam" id="PF07715"/>
    </source>
</evidence>
<evidence type="ECO:0000256" key="4">
    <source>
        <dbReference type="ARBA" id="ARBA00022692"/>
    </source>
</evidence>
<dbReference type="Pfam" id="PF00593">
    <property type="entry name" value="TonB_dep_Rec_b-barrel"/>
    <property type="match status" value="1"/>
</dbReference>
<evidence type="ECO:0000256" key="7">
    <source>
        <dbReference type="ARBA" id="ARBA00023237"/>
    </source>
</evidence>
<feature type="domain" description="TonB-dependent receptor plug" evidence="13">
    <location>
        <begin position="119"/>
        <end position="221"/>
    </location>
</feature>
<dbReference type="PROSITE" id="PS52016">
    <property type="entry name" value="TONB_DEPENDENT_REC_3"/>
    <property type="match status" value="1"/>
</dbReference>
<feature type="region of interest" description="Disordered" evidence="10">
    <location>
        <begin position="504"/>
        <end position="531"/>
    </location>
</feature>
<dbReference type="Proteomes" id="UP001595478">
    <property type="component" value="Unassembled WGS sequence"/>
</dbReference>
<dbReference type="InterPro" id="IPR036942">
    <property type="entry name" value="Beta-barrel_TonB_sf"/>
</dbReference>
<evidence type="ECO:0000256" key="8">
    <source>
        <dbReference type="PROSITE-ProRule" id="PRU01360"/>
    </source>
</evidence>
<protein>
    <submittedName>
        <fullName evidence="14">TonB-dependent receptor</fullName>
    </submittedName>
</protein>
<gene>
    <name evidence="14" type="ORF">ACFOHL_07100</name>
</gene>
<evidence type="ECO:0000256" key="1">
    <source>
        <dbReference type="ARBA" id="ARBA00004571"/>
    </source>
</evidence>
<comment type="subcellular location">
    <subcellularLocation>
        <location evidence="1 8">Cell outer membrane</location>
        <topology evidence="1 8">Multi-pass membrane protein</topology>
    </subcellularLocation>
</comment>
<dbReference type="Gene3D" id="2.170.130.10">
    <property type="entry name" value="TonB-dependent receptor, plug domain"/>
    <property type="match status" value="1"/>
</dbReference>
<dbReference type="Pfam" id="PF07715">
    <property type="entry name" value="Plug"/>
    <property type="match status" value="1"/>
</dbReference>